<evidence type="ECO:0000256" key="3">
    <source>
        <dbReference type="ARBA" id="ARBA00023082"/>
    </source>
</evidence>
<dbReference type="InterPro" id="IPR007627">
    <property type="entry name" value="RNA_pol_sigma70_r2"/>
</dbReference>
<dbReference type="InterPro" id="IPR013324">
    <property type="entry name" value="RNA_pol_sigma_r3/r4-like"/>
</dbReference>
<evidence type="ECO:0000256" key="1">
    <source>
        <dbReference type="ARBA" id="ARBA00010641"/>
    </source>
</evidence>
<keyword evidence="9" id="KW-1185">Reference proteome</keyword>
<keyword evidence="3" id="KW-0731">Sigma factor</keyword>
<dbReference type="InterPro" id="IPR013325">
    <property type="entry name" value="RNA_pol_sigma_r2"/>
</dbReference>
<feature type="domain" description="RNA polymerase sigma-70 region 2" evidence="6">
    <location>
        <begin position="32"/>
        <end position="98"/>
    </location>
</feature>
<dbReference type="PANTHER" id="PTHR43133:SF50">
    <property type="entry name" value="ECF RNA POLYMERASE SIGMA FACTOR SIGM"/>
    <property type="match status" value="1"/>
</dbReference>
<comment type="similarity">
    <text evidence="1">Belongs to the sigma-70 factor family. ECF subfamily.</text>
</comment>
<evidence type="ECO:0000313" key="8">
    <source>
        <dbReference type="EMBL" id="KGI79762.1"/>
    </source>
</evidence>
<organism evidence="8 9">
    <name type="scientific">Actinopolyspora erythraea</name>
    <dbReference type="NCBI Taxonomy" id="414996"/>
    <lineage>
        <taxon>Bacteria</taxon>
        <taxon>Bacillati</taxon>
        <taxon>Actinomycetota</taxon>
        <taxon>Actinomycetes</taxon>
        <taxon>Actinopolysporales</taxon>
        <taxon>Actinopolysporaceae</taxon>
        <taxon>Actinopolyspora</taxon>
    </lineage>
</organism>
<dbReference type="InterPro" id="IPR039425">
    <property type="entry name" value="RNA_pol_sigma-70-like"/>
</dbReference>
<keyword evidence="5" id="KW-0804">Transcription</keyword>
<dbReference type="Proteomes" id="UP000029737">
    <property type="component" value="Unassembled WGS sequence"/>
</dbReference>
<dbReference type="InterPro" id="IPR014284">
    <property type="entry name" value="RNA_pol_sigma-70_dom"/>
</dbReference>
<sequence>MSAWTASIAFATAARSDGQTDMDELTAELTDLYNEHYSQLLRMAVLLVDDRSAAEDIVQDAFVRVFDSRARLRDRDRALAFLRRSVLNKSRSLLRRRQVSRKYQHRLVQRESGPDESAHGVDRTVLAEAIARLPPRQREAIVLRYYADFSEAYTAKIMKVTPGAVKAYCSRGVTRLSSLLRERV</sequence>
<reference evidence="8 9" key="1">
    <citation type="journal article" date="2014" name="PLoS ONE">
        <title>Identification and Characterization of a New Erythromycin Biosynthetic Gene Cluster in Actinopolyspora erythraea YIM90600, a Novel Erythronolide-Producing Halophilic Actinomycete Isolated from Salt Field.</title>
        <authorList>
            <person name="Chen D."/>
            <person name="Feng J."/>
            <person name="Huang L."/>
            <person name="Zhang Q."/>
            <person name="Wu J."/>
            <person name="Zhu X."/>
            <person name="Duan Y."/>
            <person name="Xu Z."/>
        </authorList>
    </citation>
    <scope>NUCLEOTIDE SEQUENCE [LARGE SCALE GENOMIC DNA]</scope>
    <source>
        <strain evidence="8 9">YIM90600</strain>
    </source>
</reference>
<dbReference type="EMBL" id="JPMV01000039">
    <property type="protein sequence ID" value="KGI79762.1"/>
    <property type="molecule type" value="Genomic_DNA"/>
</dbReference>
<proteinExistence type="inferred from homology"/>
<dbReference type="NCBIfam" id="TIGR02937">
    <property type="entry name" value="sigma70-ECF"/>
    <property type="match status" value="1"/>
</dbReference>
<dbReference type="SUPFAM" id="SSF88659">
    <property type="entry name" value="Sigma3 and sigma4 domains of RNA polymerase sigma factors"/>
    <property type="match status" value="1"/>
</dbReference>
<evidence type="ECO:0000259" key="7">
    <source>
        <dbReference type="Pfam" id="PF08281"/>
    </source>
</evidence>
<keyword evidence="4" id="KW-0238">DNA-binding</keyword>
<feature type="domain" description="RNA polymerase sigma factor 70 region 4 type 2" evidence="7">
    <location>
        <begin position="126"/>
        <end position="176"/>
    </location>
</feature>
<dbReference type="Gene3D" id="1.10.1740.10">
    <property type="match status" value="1"/>
</dbReference>
<dbReference type="Pfam" id="PF08281">
    <property type="entry name" value="Sigma70_r4_2"/>
    <property type="match status" value="1"/>
</dbReference>
<dbReference type="Gene3D" id="1.10.10.10">
    <property type="entry name" value="Winged helix-like DNA-binding domain superfamily/Winged helix DNA-binding domain"/>
    <property type="match status" value="1"/>
</dbReference>
<dbReference type="SUPFAM" id="SSF88946">
    <property type="entry name" value="Sigma2 domain of RNA polymerase sigma factors"/>
    <property type="match status" value="1"/>
</dbReference>
<evidence type="ECO:0000256" key="2">
    <source>
        <dbReference type="ARBA" id="ARBA00023015"/>
    </source>
</evidence>
<keyword evidence="2" id="KW-0805">Transcription regulation</keyword>
<protein>
    <submittedName>
        <fullName evidence="8">RNA polymerase subunit sigma-24</fullName>
    </submittedName>
</protein>
<dbReference type="NCBIfam" id="TIGR02983">
    <property type="entry name" value="SigE-fam_strep"/>
    <property type="match status" value="1"/>
</dbReference>
<gene>
    <name evidence="8" type="ORF">IL38_21420</name>
</gene>
<dbReference type="InterPro" id="IPR014325">
    <property type="entry name" value="RNA_pol_sigma-E_actinobac"/>
</dbReference>
<dbReference type="InterPro" id="IPR013249">
    <property type="entry name" value="RNA_pol_sigma70_r4_t2"/>
</dbReference>
<dbReference type="Pfam" id="PF04542">
    <property type="entry name" value="Sigma70_r2"/>
    <property type="match status" value="1"/>
</dbReference>
<dbReference type="InterPro" id="IPR036388">
    <property type="entry name" value="WH-like_DNA-bd_sf"/>
</dbReference>
<name>A0ABR4WZC8_9ACTN</name>
<accession>A0ABR4WZC8</accession>
<evidence type="ECO:0000313" key="9">
    <source>
        <dbReference type="Proteomes" id="UP000029737"/>
    </source>
</evidence>
<evidence type="ECO:0000259" key="6">
    <source>
        <dbReference type="Pfam" id="PF04542"/>
    </source>
</evidence>
<evidence type="ECO:0000256" key="5">
    <source>
        <dbReference type="ARBA" id="ARBA00023163"/>
    </source>
</evidence>
<dbReference type="CDD" id="cd06171">
    <property type="entry name" value="Sigma70_r4"/>
    <property type="match status" value="1"/>
</dbReference>
<dbReference type="PANTHER" id="PTHR43133">
    <property type="entry name" value="RNA POLYMERASE ECF-TYPE SIGMA FACTO"/>
    <property type="match status" value="1"/>
</dbReference>
<comment type="caution">
    <text evidence="8">The sequence shown here is derived from an EMBL/GenBank/DDBJ whole genome shotgun (WGS) entry which is preliminary data.</text>
</comment>
<evidence type="ECO:0000256" key="4">
    <source>
        <dbReference type="ARBA" id="ARBA00023125"/>
    </source>
</evidence>